<feature type="compositionally biased region" description="Polar residues" evidence="1">
    <location>
        <begin position="52"/>
        <end position="64"/>
    </location>
</feature>
<feature type="compositionally biased region" description="Polar residues" evidence="1">
    <location>
        <begin position="33"/>
        <end position="43"/>
    </location>
</feature>
<comment type="caution">
    <text evidence="2">The sequence shown here is derived from an EMBL/GenBank/DDBJ whole genome shotgun (WGS) entry which is preliminary data.</text>
</comment>
<sequence>MLDKPAKLTDSVHMEEIQQRKVQKEEKLLRLNYGQTSSRSPLKQTGARPRRNLSSPTVQTRSSPPSKPQLAHGPTPSALAEPSARTLDSPRIPHGSISPTTLSRNSQLALGINPDSLRLSLGSRNSMLSLSPVKTRCPGLPPLGQFSLSATLVPSNCAPGSPGVGCNRSHPNRIYFSSVSPFDINRVDLFFFRAARAKCVSVLVQKPSP</sequence>
<protein>
    <submittedName>
        <fullName evidence="2">Uncharacterized protein</fullName>
    </submittedName>
</protein>
<name>A0A2I0KXK8_PUNGR</name>
<evidence type="ECO:0000313" key="2">
    <source>
        <dbReference type="EMBL" id="PKI73197.1"/>
    </source>
</evidence>
<reference evidence="2 3" key="1">
    <citation type="submission" date="2017-11" db="EMBL/GenBank/DDBJ databases">
        <title>De-novo sequencing of pomegranate (Punica granatum L.) genome.</title>
        <authorList>
            <person name="Akparov Z."/>
            <person name="Amiraslanov A."/>
            <person name="Hajiyeva S."/>
            <person name="Abbasov M."/>
            <person name="Kaur K."/>
            <person name="Hamwieh A."/>
            <person name="Solovyev V."/>
            <person name="Salamov A."/>
            <person name="Braich B."/>
            <person name="Kosarev P."/>
            <person name="Mahmoud A."/>
            <person name="Hajiyev E."/>
            <person name="Babayeva S."/>
            <person name="Izzatullayeva V."/>
            <person name="Mammadov A."/>
            <person name="Mammadov A."/>
            <person name="Sharifova S."/>
            <person name="Ojaghi J."/>
            <person name="Eynullazada K."/>
            <person name="Bayramov B."/>
            <person name="Abdulazimova A."/>
            <person name="Shahmuradov I."/>
        </authorList>
    </citation>
    <scope>NUCLEOTIDE SEQUENCE [LARGE SCALE GENOMIC DNA]</scope>
    <source>
        <strain evidence="3">cv. AG2017</strain>
        <tissue evidence="2">Leaf</tissue>
    </source>
</reference>
<accession>A0A2I0KXK8</accession>
<keyword evidence="3" id="KW-1185">Reference proteome</keyword>
<dbReference type="AlphaFoldDB" id="A0A2I0KXK8"/>
<dbReference type="EMBL" id="PGOL01000282">
    <property type="protein sequence ID" value="PKI73197.1"/>
    <property type="molecule type" value="Genomic_DNA"/>
</dbReference>
<dbReference type="Proteomes" id="UP000233551">
    <property type="component" value="Unassembled WGS sequence"/>
</dbReference>
<feature type="compositionally biased region" description="Basic and acidic residues" evidence="1">
    <location>
        <begin position="1"/>
        <end position="29"/>
    </location>
</feature>
<feature type="region of interest" description="Disordered" evidence="1">
    <location>
        <begin position="1"/>
        <end position="102"/>
    </location>
</feature>
<evidence type="ECO:0000313" key="3">
    <source>
        <dbReference type="Proteomes" id="UP000233551"/>
    </source>
</evidence>
<proteinExistence type="predicted"/>
<gene>
    <name evidence="2" type="ORF">CRG98_006395</name>
</gene>
<organism evidence="2 3">
    <name type="scientific">Punica granatum</name>
    <name type="common">Pomegranate</name>
    <dbReference type="NCBI Taxonomy" id="22663"/>
    <lineage>
        <taxon>Eukaryota</taxon>
        <taxon>Viridiplantae</taxon>
        <taxon>Streptophyta</taxon>
        <taxon>Embryophyta</taxon>
        <taxon>Tracheophyta</taxon>
        <taxon>Spermatophyta</taxon>
        <taxon>Magnoliopsida</taxon>
        <taxon>eudicotyledons</taxon>
        <taxon>Gunneridae</taxon>
        <taxon>Pentapetalae</taxon>
        <taxon>rosids</taxon>
        <taxon>malvids</taxon>
        <taxon>Myrtales</taxon>
        <taxon>Lythraceae</taxon>
        <taxon>Punica</taxon>
    </lineage>
</organism>
<evidence type="ECO:0000256" key="1">
    <source>
        <dbReference type="SAM" id="MobiDB-lite"/>
    </source>
</evidence>